<proteinExistence type="predicted"/>
<dbReference type="PANTHER" id="PTHR43550:SF3">
    <property type="entry name" value="3-KETODIHYDROSPHINGOSINE REDUCTASE"/>
    <property type="match status" value="1"/>
</dbReference>
<organism evidence="2 3">
    <name type="scientific">Dovyalis caffra</name>
    <dbReference type="NCBI Taxonomy" id="77055"/>
    <lineage>
        <taxon>Eukaryota</taxon>
        <taxon>Viridiplantae</taxon>
        <taxon>Streptophyta</taxon>
        <taxon>Embryophyta</taxon>
        <taxon>Tracheophyta</taxon>
        <taxon>Spermatophyta</taxon>
        <taxon>Magnoliopsida</taxon>
        <taxon>eudicotyledons</taxon>
        <taxon>Gunneridae</taxon>
        <taxon>Pentapetalae</taxon>
        <taxon>rosids</taxon>
        <taxon>fabids</taxon>
        <taxon>Malpighiales</taxon>
        <taxon>Salicaceae</taxon>
        <taxon>Flacourtieae</taxon>
        <taxon>Dovyalis</taxon>
    </lineage>
</organism>
<dbReference type="SUPFAM" id="SSF51735">
    <property type="entry name" value="NAD(P)-binding Rossmann-fold domains"/>
    <property type="match status" value="1"/>
</dbReference>
<dbReference type="InterPro" id="IPR020904">
    <property type="entry name" value="Sc_DH/Rdtase_CS"/>
</dbReference>
<protein>
    <recommendedName>
        <fullName evidence="4">3-ketodihydrosphingosine reductase</fullName>
    </recommendedName>
</protein>
<dbReference type="GO" id="GO:0047560">
    <property type="term" value="F:3-dehydrosphinganine reductase activity"/>
    <property type="evidence" value="ECO:0007669"/>
    <property type="project" value="TreeGrafter"/>
</dbReference>
<evidence type="ECO:0000256" key="1">
    <source>
        <dbReference type="SAM" id="Phobius"/>
    </source>
</evidence>
<dbReference type="GO" id="GO:0030148">
    <property type="term" value="P:sphingolipid biosynthetic process"/>
    <property type="evidence" value="ECO:0007669"/>
    <property type="project" value="TreeGrafter"/>
</dbReference>
<dbReference type="InterPro" id="IPR002347">
    <property type="entry name" value="SDR_fam"/>
</dbReference>
<evidence type="ECO:0000313" key="2">
    <source>
        <dbReference type="EMBL" id="CAK7341227.1"/>
    </source>
</evidence>
<dbReference type="GO" id="GO:0006666">
    <property type="term" value="P:3-keto-sphinganine metabolic process"/>
    <property type="evidence" value="ECO:0007669"/>
    <property type="project" value="TreeGrafter"/>
</dbReference>
<dbReference type="Proteomes" id="UP001314170">
    <property type="component" value="Unassembled WGS sequence"/>
</dbReference>
<dbReference type="InterPro" id="IPR036291">
    <property type="entry name" value="NAD(P)-bd_dom_sf"/>
</dbReference>
<comment type="caution">
    <text evidence="2">The sequence shown here is derived from an EMBL/GenBank/DDBJ whole genome shotgun (WGS) entry which is preliminary data.</text>
</comment>
<keyword evidence="3" id="KW-1185">Reference proteome</keyword>
<accession>A0AAV1RWK7</accession>
<reference evidence="2 3" key="1">
    <citation type="submission" date="2024-01" db="EMBL/GenBank/DDBJ databases">
        <authorList>
            <person name="Waweru B."/>
        </authorList>
    </citation>
    <scope>NUCLEOTIDE SEQUENCE [LARGE SCALE GENOMIC DNA]</scope>
</reference>
<dbReference type="EMBL" id="CAWUPB010001160">
    <property type="protein sequence ID" value="CAK7341227.1"/>
    <property type="molecule type" value="Genomic_DNA"/>
</dbReference>
<evidence type="ECO:0000313" key="3">
    <source>
        <dbReference type="Proteomes" id="UP001314170"/>
    </source>
</evidence>
<sequence>MANPSLAYLTLLLFNIPPSLLLLALIVRPRPLEDAKHAIQLSTGAEVAIFAVDQAGPIDVLNVNQGVFVSQELEKQGMDESSRKDRGPASITLMSSQAGQVGIYGYTAYSASKFGLRSLAEALQQEVIGENIHVSVVFPPETETPGSARDQLLNDGSFAEWDLSLGSTQSIVDDFRENEKRPQVASIIVASSGAMEADEVAKKALDGIKLARFIIPCNFEGFMLSIVTAGLSPQRSFLMGFIEVIAAGVIRIVALFFQWNWYGSIEKWHAHRKYPISPCVFLLCMLGKTTRSGFARGKEVWGLGAG</sequence>
<evidence type="ECO:0008006" key="4">
    <source>
        <dbReference type="Google" id="ProtNLM"/>
    </source>
</evidence>
<feature type="transmembrane region" description="Helical" evidence="1">
    <location>
        <begin position="237"/>
        <end position="257"/>
    </location>
</feature>
<feature type="transmembrane region" description="Helical" evidence="1">
    <location>
        <begin position="6"/>
        <end position="27"/>
    </location>
</feature>
<feature type="transmembrane region" description="Helical" evidence="1">
    <location>
        <begin position="210"/>
        <end position="231"/>
    </location>
</feature>
<gene>
    <name evidence="2" type="ORF">DCAF_LOCUS16178</name>
</gene>
<dbReference type="PANTHER" id="PTHR43550">
    <property type="entry name" value="3-KETODIHYDROSPHINGOSINE REDUCTASE"/>
    <property type="match status" value="1"/>
</dbReference>
<dbReference type="PROSITE" id="PS00061">
    <property type="entry name" value="ADH_SHORT"/>
    <property type="match status" value="1"/>
</dbReference>
<dbReference type="GO" id="GO:0005789">
    <property type="term" value="C:endoplasmic reticulum membrane"/>
    <property type="evidence" value="ECO:0007669"/>
    <property type="project" value="TreeGrafter"/>
</dbReference>
<keyword evidence="1" id="KW-1133">Transmembrane helix</keyword>
<name>A0AAV1RWK7_9ROSI</name>
<dbReference type="Pfam" id="PF00106">
    <property type="entry name" value="adh_short"/>
    <property type="match status" value="1"/>
</dbReference>
<dbReference type="PRINTS" id="PR00081">
    <property type="entry name" value="GDHRDH"/>
</dbReference>
<dbReference type="Gene3D" id="3.40.50.720">
    <property type="entry name" value="NAD(P)-binding Rossmann-like Domain"/>
    <property type="match status" value="1"/>
</dbReference>
<keyword evidence="1" id="KW-0812">Transmembrane</keyword>
<dbReference type="AlphaFoldDB" id="A0AAV1RWK7"/>
<keyword evidence="1" id="KW-0472">Membrane</keyword>